<dbReference type="InterPro" id="IPR000683">
    <property type="entry name" value="Gfo/Idh/MocA-like_OxRdtase_N"/>
</dbReference>
<feature type="region of interest" description="Disordered" evidence="3">
    <location>
        <begin position="325"/>
        <end position="352"/>
    </location>
</feature>
<dbReference type="EMBL" id="QGGV01000005">
    <property type="protein sequence ID" value="PWK56036.1"/>
    <property type="molecule type" value="Genomic_DNA"/>
</dbReference>
<dbReference type="Pfam" id="PF01408">
    <property type="entry name" value="GFO_IDH_MocA"/>
    <property type="match status" value="1"/>
</dbReference>
<dbReference type="PANTHER" id="PTHR22604:SF105">
    <property type="entry name" value="TRANS-1,2-DIHYDROBENZENE-1,2-DIOL DEHYDROGENASE"/>
    <property type="match status" value="1"/>
</dbReference>
<feature type="domain" description="GFO/IDH/MocA-like oxidoreductase" evidence="5">
    <location>
        <begin position="137"/>
        <end position="253"/>
    </location>
</feature>
<evidence type="ECO:0000259" key="5">
    <source>
        <dbReference type="Pfam" id="PF22725"/>
    </source>
</evidence>
<comment type="caution">
    <text evidence="6">The sequence shown here is derived from an EMBL/GenBank/DDBJ whole genome shotgun (WGS) entry which is preliminary data.</text>
</comment>
<dbReference type="OrthoDB" id="9815825at2"/>
<dbReference type="Gene3D" id="3.30.360.10">
    <property type="entry name" value="Dihydrodipicolinate Reductase, domain 2"/>
    <property type="match status" value="1"/>
</dbReference>
<evidence type="ECO:0000256" key="3">
    <source>
        <dbReference type="SAM" id="MobiDB-lite"/>
    </source>
</evidence>
<dbReference type="InterPro" id="IPR055170">
    <property type="entry name" value="GFO_IDH_MocA-like_dom"/>
</dbReference>
<dbReference type="InterPro" id="IPR036291">
    <property type="entry name" value="NAD(P)-bd_dom_sf"/>
</dbReference>
<dbReference type="PANTHER" id="PTHR22604">
    <property type="entry name" value="OXIDOREDUCTASES"/>
    <property type="match status" value="1"/>
</dbReference>
<sequence length="358" mass="39370">MKKVRYAIVGAGWISQVAFMPSVANSGNSEMTAIVTGNAEAARKLTDFYGIGRTCDYDGYDALLAEDVVDAVYVALPNSMHAEYAIRAMKAGKHAIVEKPLAISVEECEEMIRVAEENGVFLMTAYRLHSEPGTIEVLERLRKGEIGKPKLFASTFSFQSPDTNHRLKGEHWGGPLQDIGVYCLNACRHVFEAEPVEVHAMKVHGNGDPRFTEVEGSMAVTLRFPEDRLAQFIVSFESGETDFYTVIGETGSILVEPGYRFQVTPKIRVSRGDDHQTVEVPESDHFGGQVAYFSDCILTGKAPEPDGAEGLADVAIMLAIEQSAKTGQPQKVSLPPRPRHPEPSMVRTVPRTDRRLVL</sequence>
<protein>
    <submittedName>
        <fullName evidence="6">Putative dehydrogenase</fullName>
    </submittedName>
</protein>
<evidence type="ECO:0000313" key="6">
    <source>
        <dbReference type="EMBL" id="PWK56036.1"/>
    </source>
</evidence>
<reference evidence="6 7" key="1">
    <citation type="submission" date="2018-05" db="EMBL/GenBank/DDBJ databases">
        <title>Genomic Encyclopedia of Type Strains, Phase IV (KMG-IV): sequencing the most valuable type-strain genomes for metagenomic binning, comparative biology and taxonomic classification.</title>
        <authorList>
            <person name="Goeker M."/>
        </authorList>
    </citation>
    <scope>NUCLEOTIDE SEQUENCE [LARGE SCALE GENOMIC DNA]</scope>
    <source>
        <strain evidence="6 7">DSM 103371</strain>
    </source>
</reference>
<dbReference type="AlphaFoldDB" id="A0A316G7V7"/>
<evidence type="ECO:0000256" key="1">
    <source>
        <dbReference type="ARBA" id="ARBA00010928"/>
    </source>
</evidence>
<evidence type="ECO:0000256" key="2">
    <source>
        <dbReference type="ARBA" id="ARBA00023002"/>
    </source>
</evidence>
<proteinExistence type="inferred from homology"/>
<dbReference type="InterPro" id="IPR008354">
    <property type="entry name" value="Glc-Fru_OxRdtase_bac"/>
</dbReference>
<dbReference type="SUPFAM" id="SSF55347">
    <property type="entry name" value="Glyceraldehyde-3-phosphate dehydrogenase-like, C-terminal domain"/>
    <property type="match status" value="1"/>
</dbReference>
<gene>
    <name evidence="6" type="ORF">C8D95_105101</name>
</gene>
<keyword evidence="7" id="KW-1185">Reference proteome</keyword>
<feature type="domain" description="Gfo/Idh/MocA-like oxidoreductase N-terminal" evidence="4">
    <location>
        <begin position="4"/>
        <end position="125"/>
    </location>
</feature>
<accession>A0A316G7V7</accession>
<dbReference type="GO" id="GO:0016491">
    <property type="term" value="F:oxidoreductase activity"/>
    <property type="evidence" value="ECO:0007669"/>
    <property type="project" value="UniProtKB-KW"/>
</dbReference>
<dbReference type="PRINTS" id="PR01775">
    <property type="entry name" value="GLFROXRDTASE"/>
</dbReference>
<dbReference type="Proteomes" id="UP000245390">
    <property type="component" value="Unassembled WGS sequence"/>
</dbReference>
<evidence type="ECO:0000313" key="7">
    <source>
        <dbReference type="Proteomes" id="UP000245390"/>
    </source>
</evidence>
<dbReference type="InterPro" id="IPR050984">
    <property type="entry name" value="Gfo/Idh/MocA_domain"/>
</dbReference>
<name>A0A316G7V7_9RHOB</name>
<keyword evidence="2" id="KW-0560">Oxidoreductase</keyword>
<dbReference type="KEGG" id="salo:EF888_18100"/>
<dbReference type="RefSeq" id="WP_109759476.1">
    <property type="nucleotide sequence ID" value="NZ_CP034588.1"/>
</dbReference>
<organism evidence="6 7">
    <name type="scientific">Silicimonas algicola</name>
    <dbReference type="NCBI Taxonomy" id="1826607"/>
    <lineage>
        <taxon>Bacteria</taxon>
        <taxon>Pseudomonadati</taxon>
        <taxon>Pseudomonadota</taxon>
        <taxon>Alphaproteobacteria</taxon>
        <taxon>Rhodobacterales</taxon>
        <taxon>Paracoccaceae</taxon>
    </lineage>
</organism>
<dbReference type="Pfam" id="PF22725">
    <property type="entry name" value="GFO_IDH_MocA_C3"/>
    <property type="match status" value="1"/>
</dbReference>
<dbReference type="SUPFAM" id="SSF51735">
    <property type="entry name" value="NAD(P)-binding Rossmann-fold domains"/>
    <property type="match status" value="1"/>
</dbReference>
<dbReference type="Gene3D" id="3.40.50.720">
    <property type="entry name" value="NAD(P)-binding Rossmann-like Domain"/>
    <property type="match status" value="1"/>
</dbReference>
<dbReference type="GO" id="GO:0000166">
    <property type="term" value="F:nucleotide binding"/>
    <property type="evidence" value="ECO:0007669"/>
    <property type="project" value="InterPro"/>
</dbReference>
<evidence type="ECO:0000259" key="4">
    <source>
        <dbReference type="Pfam" id="PF01408"/>
    </source>
</evidence>
<comment type="similarity">
    <text evidence="1">Belongs to the Gfo/Idh/MocA family.</text>
</comment>